<evidence type="ECO:0000313" key="5">
    <source>
        <dbReference type="EMBL" id="UOE21838.1"/>
    </source>
</evidence>
<comment type="subunit">
    <text evidence="2">Part of the Csm effector complex that includes Cas10, Csm2, Csm3, Csm4 and Csm5.</text>
</comment>
<evidence type="ECO:0000259" key="4">
    <source>
        <dbReference type="Pfam" id="PF03787"/>
    </source>
</evidence>
<evidence type="ECO:0000313" key="6">
    <source>
        <dbReference type="Proteomes" id="UP000265719"/>
    </source>
</evidence>
<dbReference type="AlphaFoldDB" id="A0AA97M1H5"/>
<evidence type="ECO:0000256" key="3">
    <source>
        <dbReference type="SAM" id="MobiDB-lite"/>
    </source>
</evidence>
<evidence type="ECO:0000256" key="1">
    <source>
        <dbReference type="ARBA" id="ARBA00023118"/>
    </source>
</evidence>
<dbReference type="GO" id="GO:0051607">
    <property type="term" value="P:defense response to virus"/>
    <property type="evidence" value="ECO:0007669"/>
    <property type="project" value="UniProtKB-KW"/>
</dbReference>
<keyword evidence="6" id="KW-1185">Reference proteome</keyword>
<protein>
    <submittedName>
        <fullName evidence="5">CRISPR-associated protein</fullName>
    </submittedName>
</protein>
<dbReference type="PANTHER" id="PTHR35579">
    <property type="entry name" value="CRISPR SYSTEM CMS ENDORIBONUCLEASE CSM3"/>
    <property type="match status" value="1"/>
</dbReference>
<dbReference type="Proteomes" id="UP000265719">
    <property type="component" value="Chromosome"/>
</dbReference>
<feature type="domain" description="CRISPR type III-associated protein" evidence="4">
    <location>
        <begin position="31"/>
        <end position="209"/>
    </location>
</feature>
<dbReference type="InterPro" id="IPR052216">
    <property type="entry name" value="CRISPR_Csm3_endoribonuclease"/>
</dbReference>
<gene>
    <name evidence="5" type="ORF">NI17_004050</name>
</gene>
<dbReference type="EMBL" id="CP063196">
    <property type="protein sequence ID" value="UOE21838.1"/>
    <property type="molecule type" value="Genomic_DNA"/>
</dbReference>
<reference evidence="5" key="1">
    <citation type="submission" date="2020-10" db="EMBL/GenBank/DDBJ databases">
        <title>De novo genome project of the cellulose decomposer Thermobifida halotolerans type strain.</title>
        <authorList>
            <person name="Nagy I."/>
            <person name="Horvath B."/>
            <person name="Kukolya J."/>
            <person name="Nagy I."/>
            <person name="Orsini M."/>
        </authorList>
    </citation>
    <scope>NUCLEOTIDE SEQUENCE</scope>
    <source>
        <strain evidence="5">DSM 44931</strain>
    </source>
</reference>
<keyword evidence="1" id="KW-0051">Antiviral defense</keyword>
<sequence>MGRGSAARALAELAGGAATGPVRLWEFAVRLRLLGDTHVGAAHDTPRHAAQSDVDLLVDRDPGTGVPRLRATTLAGLLRHELARRAGTAAAGRLFGGAAGAGGEDGAQRPSPLHLDDATAELPEGTGVSVRVGTRVDPDTGVVARGALWQTEVLPAGTVFTAHLRLHVVEEAEEAQLLALLAAAADGLTGEGPGVRLGGRGGRGYGAVRAVAWRARRHDLTGAAGWFGYYGRTWESRHAEMARDLAREPDGVRTAVAAALGGQAAEEVAAAFAAATVPDGRRWAELRMRVAVGERPTEAFVGGWRGDAPRPGLLMVGEAPGLDRLDAVDRAHRRRPAVGARGRVDEQPVLGDTALFALLKRIGRRLAGDLAETGDAHWRAWHDRWWGADTAADTGRRGSASPSRIRLRRIPVLAGGTEWRATRLTVDALFADAVEGRLSADALHCGGQAEVVLDVWEPDEAVLGMLTLVVRELATVPFDALGAGAGVGHGRLAVVSAALLAAPGEEAVDVLAALTDPGSAHRTRVRRWVDAWVAAVTGGTDDAEGS</sequence>
<organism evidence="5 6">
    <name type="scientific">Thermobifida halotolerans</name>
    <dbReference type="NCBI Taxonomy" id="483545"/>
    <lineage>
        <taxon>Bacteria</taxon>
        <taxon>Bacillati</taxon>
        <taxon>Actinomycetota</taxon>
        <taxon>Actinomycetes</taxon>
        <taxon>Streptosporangiales</taxon>
        <taxon>Nocardiopsidaceae</taxon>
        <taxon>Thermobifida</taxon>
    </lineage>
</organism>
<proteinExistence type="predicted"/>
<name>A0AA97M1H5_9ACTN</name>
<dbReference type="InterPro" id="IPR005537">
    <property type="entry name" value="RAMP_III_fam"/>
</dbReference>
<dbReference type="Pfam" id="PF03787">
    <property type="entry name" value="RAMPs"/>
    <property type="match status" value="1"/>
</dbReference>
<dbReference type="KEGG" id="thao:NI17_004050"/>
<dbReference type="PANTHER" id="PTHR35579:SF6">
    <property type="entry name" value="DUF324 DOMAIN-CONTAINING PROTEIN"/>
    <property type="match status" value="1"/>
</dbReference>
<feature type="region of interest" description="Disordered" evidence="3">
    <location>
        <begin position="43"/>
        <end position="62"/>
    </location>
</feature>
<accession>A0AA97M1H5</accession>
<evidence type="ECO:0000256" key="2">
    <source>
        <dbReference type="ARBA" id="ARBA00093789"/>
    </source>
</evidence>